<dbReference type="PATRIC" id="fig|1679170.3.peg.1970"/>
<keyword evidence="2" id="KW-1185">Reference proteome</keyword>
<dbReference type="Proteomes" id="UP000037146">
    <property type="component" value="Unassembled WGS sequence"/>
</dbReference>
<dbReference type="AlphaFoldDB" id="A0A0K9GSR6"/>
<gene>
    <name evidence="1" type="ORF">AC625_08990</name>
</gene>
<proteinExistence type="predicted"/>
<comment type="caution">
    <text evidence="1">The sequence shown here is derived from an EMBL/GenBank/DDBJ whole genome shotgun (WGS) entry which is preliminary data.</text>
</comment>
<organism evidence="1 2">
    <name type="scientific">Peribacillus loiseleuriae</name>
    <dbReference type="NCBI Taxonomy" id="1679170"/>
    <lineage>
        <taxon>Bacteria</taxon>
        <taxon>Bacillati</taxon>
        <taxon>Bacillota</taxon>
        <taxon>Bacilli</taxon>
        <taxon>Bacillales</taxon>
        <taxon>Bacillaceae</taxon>
        <taxon>Peribacillus</taxon>
    </lineage>
</organism>
<evidence type="ECO:0000313" key="2">
    <source>
        <dbReference type="Proteomes" id="UP000037146"/>
    </source>
</evidence>
<accession>A0A0K9GSR6</accession>
<name>A0A0K9GSR6_9BACI</name>
<dbReference type="STRING" id="1679170.AC625_08990"/>
<sequence length="74" mass="8048">MSNTYTKPSAGSAKLQNLVNAEACYCEKYGLGAQGDDSKQRNVSIVRKTAMPVVSRVSFCVNPMTFSSFYSNVV</sequence>
<evidence type="ECO:0000313" key="1">
    <source>
        <dbReference type="EMBL" id="KMY49656.1"/>
    </source>
</evidence>
<reference evidence="2" key="1">
    <citation type="submission" date="2015-07" db="EMBL/GenBank/DDBJ databases">
        <title>Genome sequencing project for genomic taxonomy and phylogenomics of Bacillus-like bacteria.</title>
        <authorList>
            <person name="Liu B."/>
            <person name="Wang J."/>
            <person name="Zhu Y."/>
            <person name="Liu G."/>
            <person name="Chen Q."/>
            <person name="Chen Z."/>
            <person name="Lan J."/>
            <person name="Che J."/>
            <person name="Ge C."/>
            <person name="Shi H."/>
            <person name="Pan Z."/>
            <person name="Liu X."/>
        </authorList>
    </citation>
    <scope>NUCLEOTIDE SEQUENCE [LARGE SCALE GENOMIC DNA]</scope>
    <source>
        <strain evidence="2">FJAT-27997</strain>
    </source>
</reference>
<protein>
    <submittedName>
        <fullName evidence="1">Uncharacterized protein</fullName>
    </submittedName>
</protein>
<dbReference type="EMBL" id="LFZW01000001">
    <property type="protein sequence ID" value="KMY49656.1"/>
    <property type="molecule type" value="Genomic_DNA"/>
</dbReference>